<dbReference type="InterPro" id="IPR027477">
    <property type="entry name" value="Succ_DH/fumarate_Rdtase_cat_sf"/>
</dbReference>
<dbReference type="InterPro" id="IPR050315">
    <property type="entry name" value="FAD-oxidoreductase_2"/>
</dbReference>
<dbReference type="SUPFAM" id="SSF51905">
    <property type="entry name" value="FAD/NAD(P)-binding domain"/>
    <property type="match status" value="1"/>
</dbReference>
<proteinExistence type="predicted"/>
<gene>
    <name evidence="6" type="ordered locus">Rxyl_0355</name>
</gene>
<dbReference type="eggNOG" id="COG1053">
    <property type="taxonomic scope" value="Bacteria"/>
</dbReference>
<name>Q1AZ47_RUBXD</name>
<organism evidence="6 7">
    <name type="scientific">Rubrobacter xylanophilus (strain DSM 9941 / JCM 11954 / NBRC 16129 / PRD-1)</name>
    <dbReference type="NCBI Taxonomy" id="266117"/>
    <lineage>
        <taxon>Bacteria</taxon>
        <taxon>Bacillati</taxon>
        <taxon>Actinomycetota</taxon>
        <taxon>Rubrobacteria</taxon>
        <taxon>Rubrobacterales</taxon>
        <taxon>Rubrobacteraceae</taxon>
        <taxon>Rubrobacter</taxon>
    </lineage>
</organism>
<dbReference type="SUPFAM" id="SSF56425">
    <property type="entry name" value="Succinate dehydrogenase/fumarate reductase flavoprotein, catalytic domain"/>
    <property type="match status" value="1"/>
</dbReference>
<dbReference type="InterPro" id="IPR003953">
    <property type="entry name" value="FAD-dep_OxRdtase_2_FAD-bd"/>
</dbReference>
<dbReference type="Gene3D" id="3.50.50.60">
    <property type="entry name" value="FAD/NAD(P)-binding domain"/>
    <property type="match status" value="1"/>
</dbReference>
<evidence type="ECO:0000256" key="1">
    <source>
        <dbReference type="ARBA" id="ARBA00001974"/>
    </source>
</evidence>
<evidence type="ECO:0000313" key="6">
    <source>
        <dbReference type="EMBL" id="ABG03331.1"/>
    </source>
</evidence>
<evidence type="ECO:0000313" key="7">
    <source>
        <dbReference type="Proteomes" id="UP000006637"/>
    </source>
</evidence>
<dbReference type="HOGENOM" id="CLU_011398_4_3_11"/>
<reference evidence="6 7" key="1">
    <citation type="submission" date="2006-06" db="EMBL/GenBank/DDBJ databases">
        <title>Complete sequence of Rubrobacter xylanophilus DSM 9941.</title>
        <authorList>
            <consortium name="US DOE Joint Genome Institute"/>
            <person name="Copeland A."/>
            <person name="Lucas S."/>
            <person name="Lapidus A."/>
            <person name="Barry K."/>
            <person name="Detter J.C."/>
            <person name="Glavina del Rio T."/>
            <person name="Hammon N."/>
            <person name="Israni S."/>
            <person name="Dalin E."/>
            <person name="Tice H."/>
            <person name="Pitluck S."/>
            <person name="Munk A.C."/>
            <person name="Brettin T."/>
            <person name="Bruce D."/>
            <person name="Han C."/>
            <person name="Tapia R."/>
            <person name="Gilna P."/>
            <person name="Schmutz J."/>
            <person name="Larimer F."/>
            <person name="Land M."/>
            <person name="Hauser L."/>
            <person name="Kyrpides N."/>
            <person name="Lykidis A."/>
            <person name="da Costa M.S."/>
            <person name="Rainey F.A."/>
            <person name="Empadinhas N."/>
            <person name="Jolivet E."/>
            <person name="Battista J.R."/>
            <person name="Richardson P."/>
        </authorList>
    </citation>
    <scope>NUCLEOTIDE SEQUENCE [LARGE SCALE GENOMIC DNA]</scope>
    <source>
        <strain evidence="7">DSM 9941 / NBRC 16129 / PRD-1</strain>
    </source>
</reference>
<dbReference type="InterPro" id="IPR036188">
    <property type="entry name" value="FAD/NAD-bd_sf"/>
</dbReference>
<dbReference type="AlphaFoldDB" id="Q1AZ47"/>
<dbReference type="PANTHER" id="PTHR43400:SF7">
    <property type="entry name" value="FAD-DEPENDENT OXIDOREDUCTASE 2 FAD BINDING DOMAIN-CONTAINING PROTEIN"/>
    <property type="match status" value="1"/>
</dbReference>
<keyword evidence="2" id="KW-0285">Flavoprotein</keyword>
<dbReference type="Proteomes" id="UP000006637">
    <property type="component" value="Chromosome"/>
</dbReference>
<evidence type="ECO:0000259" key="5">
    <source>
        <dbReference type="Pfam" id="PF00890"/>
    </source>
</evidence>
<keyword evidence="4" id="KW-0560">Oxidoreductase</keyword>
<keyword evidence="3" id="KW-0274">FAD</keyword>
<evidence type="ECO:0000256" key="2">
    <source>
        <dbReference type="ARBA" id="ARBA00022630"/>
    </source>
</evidence>
<dbReference type="PANTHER" id="PTHR43400">
    <property type="entry name" value="FUMARATE REDUCTASE"/>
    <property type="match status" value="1"/>
</dbReference>
<dbReference type="GO" id="GO:0033765">
    <property type="term" value="F:steroid dehydrogenase activity, acting on the CH-CH group of donors"/>
    <property type="evidence" value="ECO:0007669"/>
    <property type="project" value="UniProtKB-ARBA"/>
</dbReference>
<dbReference type="RefSeq" id="WP_011563349.1">
    <property type="nucleotide sequence ID" value="NC_008148.1"/>
</dbReference>
<evidence type="ECO:0000256" key="4">
    <source>
        <dbReference type="ARBA" id="ARBA00023002"/>
    </source>
</evidence>
<evidence type="ECO:0000256" key="3">
    <source>
        <dbReference type="ARBA" id="ARBA00022827"/>
    </source>
</evidence>
<keyword evidence="7" id="KW-1185">Reference proteome</keyword>
<sequence>MAAEVSSAGEVRFREGRPVVVVGAGGCGMAAALAASRSGARVLVLEKGSEPGGNTALSTGLIPAAGTRFQREAGVPDDTPELMAEDIFRKNKRASDPALTRHLCETSAGLVEWLADEVGCELVCHTDFLYPGHSRFRMHGPPRGYGAELVRQLAGAVERDPSIELRLETPVRGLVLDEGRVVGVKTGGGSIEAGAVILALDGFGGNPEMVRKHLGPEVAAAPYFGSPNNTGDGIRWGIAAGAAAGYLDAYQGHGSVAVPGGPLVTWGLVMNGAILVNRHGRRFGDESRGYSEFAREVLAQPGGEAWEIFDQRAHDASRGTRFEEVISAGRVVRGGTLEELASALGLPAAALAETVATVNRAAGGEGSDPFGRTAFAGGLSEPPFYGIHVRGALFHTQGGLRVDTGARVLRPDSSPIPGLYAGGGTAAGISGNGAEGYLAGNGLLAALGLGRTAGETASRELKNAAQTRRQP</sequence>
<feature type="domain" description="FAD-dependent oxidoreductase 2 FAD-binding" evidence="5">
    <location>
        <begin position="19"/>
        <end position="431"/>
    </location>
</feature>
<dbReference type="KEGG" id="rxy:Rxyl_0355"/>
<dbReference type="PRINTS" id="PR00411">
    <property type="entry name" value="PNDRDTASEI"/>
</dbReference>
<dbReference type="STRING" id="266117.Rxyl_0355"/>
<accession>Q1AZ47</accession>
<comment type="cofactor">
    <cofactor evidence="1">
        <name>FAD</name>
        <dbReference type="ChEBI" id="CHEBI:57692"/>
    </cofactor>
</comment>
<protein>
    <submittedName>
        <fullName evidence="6">Fumarate reductase/succinate dehydrogenase flavoprotein-like protein</fullName>
    </submittedName>
</protein>
<dbReference type="Pfam" id="PF00890">
    <property type="entry name" value="FAD_binding_2"/>
    <property type="match status" value="1"/>
</dbReference>
<dbReference type="Gene3D" id="3.90.700.10">
    <property type="entry name" value="Succinate dehydrogenase/fumarate reductase flavoprotein, catalytic domain"/>
    <property type="match status" value="1"/>
</dbReference>
<dbReference type="EMBL" id="CP000386">
    <property type="protein sequence ID" value="ABG03331.1"/>
    <property type="molecule type" value="Genomic_DNA"/>
</dbReference>
<dbReference type="PhylomeDB" id="Q1AZ47"/>